<feature type="transmembrane region" description="Helical" evidence="1">
    <location>
        <begin position="245"/>
        <end position="265"/>
    </location>
</feature>
<dbReference type="AlphaFoldDB" id="V5TTM4"/>
<dbReference type="InterPro" id="IPR008338">
    <property type="entry name" value="Capsule_biosynth_CapC"/>
</dbReference>
<accession>V5TTM4</accession>
<keyword evidence="1" id="KW-0812">Transmembrane</keyword>
<feature type="transmembrane region" description="Helical" evidence="1">
    <location>
        <begin position="324"/>
        <end position="345"/>
    </location>
</feature>
<name>V5TTM4_HALHI</name>
<feature type="transmembrane region" description="Helical" evidence="1">
    <location>
        <begin position="272"/>
        <end position="292"/>
    </location>
</feature>
<protein>
    <submittedName>
        <fullName evidence="2">Capsular polysaccharide biosynthesis protein</fullName>
    </submittedName>
</protein>
<feature type="transmembrane region" description="Helical" evidence="1">
    <location>
        <begin position="103"/>
        <end position="128"/>
    </location>
</feature>
<evidence type="ECO:0000313" key="3">
    <source>
        <dbReference type="Proteomes" id="UP000018572"/>
    </source>
</evidence>
<feature type="transmembrane region" description="Helical" evidence="1">
    <location>
        <begin position="74"/>
        <end position="97"/>
    </location>
</feature>
<dbReference type="GO" id="GO:0045227">
    <property type="term" value="P:capsule polysaccharide biosynthetic process"/>
    <property type="evidence" value="ECO:0007669"/>
    <property type="project" value="InterPro"/>
</dbReference>
<organism evidence="2 3">
    <name type="scientific">Haloarcula hispanica N601</name>
    <dbReference type="NCBI Taxonomy" id="1417673"/>
    <lineage>
        <taxon>Archaea</taxon>
        <taxon>Methanobacteriati</taxon>
        <taxon>Methanobacteriota</taxon>
        <taxon>Stenosarchaea group</taxon>
        <taxon>Halobacteria</taxon>
        <taxon>Halobacteriales</taxon>
        <taxon>Haloarculaceae</taxon>
        <taxon>Haloarcula</taxon>
    </lineage>
</organism>
<feature type="transmembrane region" description="Helical" evidence="1">
    <location>
        <begin position="221"/>
        <end position="239"/>
    </location>
</feature>
<proteinExistence type="predicted"/>
<feature type="transmembrane region" description="Helical" evidence="1">
    <location>
        <begin position="298"/>
        <end position="317"/>
    </location>
</feature>
<dbReference type="PRINTS" id="PR00173">
    <property type="entry name" value="EDTRNSPORT"/>
</dbReference>
<feature type="transmembrane region" description="Helical" evidence="1">
    <location>
        <begin position="44"/>
        <end position="67"/>
    </location>
</feature>
<dbReference type="HOGENOM" id="CLU_058755_0_0_2"/>
<dbReference type="EMBL" id="CP006886">
    <property type="protein sequence ID" value="AHB67959.1"/>
    <property type="molecule type" value="Genomic_DNA"/>
</dbReference>
<keyword evidence="2" id="KW-0614">Plasmid</keyword>
<dbReference type="Proteomes" id="UP000018572">
    <property type="component" value="Plasmid pHH126"/>
</dbReference>
<geneLocation type="plasmid" evidence="2 3">
    <name>pHH126</name>
</geneLocation>
<keyword evidence="3" id="KW-1185">Reference proteome</keyword>
<dbReference type="Pfam" id="PF14102">
    <property type="entry name" value="Caps_synth_CapC"/>
    <property type="match status" value="2"/>
</dbReference>
<feature type="transmembrane region" description="Helical" evidence="1">
    <location>
        <begin position="140"/>
        <end position="167"/>
    </location>
</feature>
<dbReference type="KEGG" id="hhn:HISP_18040"/>
<evidence type="ECO:0000313" key="2">
    <source>
        <dbReference type="EMBL" id="AHB67959.1"/>
    </source>
</evidence>
<feature type="transmembrane region" description="Helical" evidence="1">
    <location>
        <begin position="351"/>
        <end position="372"/>
    </location>
</feature>
<feature type="transmembrane region" description="Helical" evidence="1">
    <location>
        <begin position="193"/>
        <end position="214"/>
    </location>
</feature>
<reference evidence="2 3" key="1">
    <citation type="journal article" date="2014" name="Genome Announc.">
        <title>Complete Genome Sequence of the Extremely Halophilic Archaeon Haloarcula hispanica Strain N601.</title>
        <authorList>
            <person name="Ding J.Y."/>
            <person name="Chiang P.W."/>
            <person name="Hong M.J."/>
            <person name="Dyall-Smith M."/>
            <person name="Tang S.L."/>
        </authorList>
    </citation>
    <scope>NUCLEOTIDE SEQUENCE [LARGE SCALE GENOMIC DNA]</scope>
    <source>
        <strain evidence="2 3">N601</strain>
    </source>
</reference>
<dbReference type="GO" id="GO:0016020">
    <property type="term" value="C:membrane"/>
    <property type="evidence" value="ECO:0007669"/>
    <property type="project" value="InterPro"/>
</dbReference>
<gene>
    <name evidence="2" type="ORF">HISP_18040</name>
</gene>
<evidence type="ECO:0000256" key="1">
    <source>
        <dbReference type="SAM" id="Phobius"/>
    </source>
</evidence>
<keyword evidence="1" id="KW-1133">Transmembrane helix</keyword>
<keyword evidence="1" id="KW-0472">Membrane</keyword>
<sequence>MERQRISMLIATAMMLVGLILGIGAAQLAGLRLGGVIVVPLVSVYFLQSFATLPVFIASVAAAYFSLRIVKNRLLVYGRPLFVLSVIIGAIVPVLVFKILSNAVGIGVGLSQIGFIGSVLPGIAAYNYHRIDGDKRVLDMVWSLAIVLFLSVAGIALVIFVGLSPIAGALPPVLLSPNSDIANAFGLVVNTEVVPIVMSDLLTVGLLGLGILFSEGIRSRYGLRVGGVIVVPLIVIIAFRNGWMLSLWVGTAVLAYVAVAIVHWWTLLYGRVLLGLGVIMGLLVSISATTVIPARTGLLPFFTGILGGVTGYNLHVVPPAERRATVSVTGSVLILVTAVARFLVIPPQTGLLVSVSGSHVAIGAAVWLIALYELYHLERIRPNETIPAIPTGVAERVDDQQ</sequence>